<keyword evidence="2" id="KW-1185">Reference proteome</keyword>
<evidence type="ECO:0000313" key="2">
    <source>
        <dbReference type="Proteomes" id="UP000324222"/>
    </source>
</evidence>
<proteinExistence type="predicted"/>
<dbReference type="AlphaFoldDB" id="A0A5B7I872"/>
<reference evidence="1 2" key="1">
    <citation type="submission" date="2019-05" db="EMBL/GenBank/DDBJ databases">
        <title>Another draft genome of Portunus trituberculatus and its Hox gene families provides insights of decapod evolution.</title>
        <authorList>
            <person name="Jeong J.-H."/>
            <person name="Song I."/>
            <person name="Kim S."/>
            <person name="Choi T."/>
            <person name="Kim D."/>
            <person name="Ryu S."/>
            <person name="Kim W."/>
        </authorList>
    </citation>
    <scope>NUCLEOTIDE SEQUENCE [LARGE SCALE GENOMIC DNA]</scope>
    <source>
        <tissue evidence="1">Muscle</tissue>
    </source>
</reference>
<name>A0A5B7I872_PORTR</name>
<protein>
    <submittedName>
        <fullName evidence="1">Uncharacterized protein</fullName>
    </submittedName>
</protein>
<organism evidence="1 2">
    <name type="scientific">Portunus trituberculatus</name>
    <name type="common">Swimming crab</name>
    <name type="synonym">Neptunus trituberculatus</name>
    <dbReference type="NCBI Taxonomy" id="210409"/>
    <lineage>
        <taxon>Eukaryota</taxon>
        <taxon>Metazoa</taxon>
        <taxon>Ecdysozoa</taxon>
        <taxon>Arthropoda</taxon>
        <taxon>Crustacea</taxon>
        <taxon>Multicrustacea</taxon>
        <taxon>Malacostraca</taxon>
        <taxon>Eumalacostraca</taxon>
        <taxon>Eucarida</taxon>
        <taxon>Decapoda</taxon>
        <taxon>Pleocyemata</taxon>
        <taxon>Brachyura</taxon>
        <taxon>Eubrachyura</taxon>
        <taxon>Portunoidea</taxon>
        <taxon>Portunidae</taxon>
        <taxon>Portuninae</taxon>
        <taxon>Portunus</taxon>
    </lineage>
</organism>
<dbReference type="Proteomes" id="UP000324222">
    <property type="component" value="Unassembled WGS sequence"/>
</dbReference>
<accession>A0A5B7I872</accession>
<sequence>MLHHSGPLTLPGSCLTLDTCRLPPHHRVPQRSGPEASEPVKWSPVGESAYRCRVFHHLFS</sequence>
<dbReference type="EMBL" id="VSRR010052549">
    <property type="protein sequence ID" value="MPC79952.1"/>
    <property type="molecule type" value="Genomic_DNA"/>
</dbReference>
<evidence type="ECO:0000313" key="1">
    <source>
        <dbReference type="EMBL" id="MPC79952.1"/>
    </source>
</evidence>
<comment type="caution">
    <text evidence="1">The sequence shown here is derived from an EMBL/GenBank/DDBJ whole genome shotgun (WGS) entry which is preliminary data.</text>
</comment>
<gene>
    <name evidence="1" type="ORF">E2C01_074512</name>
</gene>